<sequence length="268" mass="28035">MTRLVRAGARGGRLGVGVGRVSAGCGVHAWGVRRTPGSALGRVEVAGLPVGVAWPLDRMRDSADVELVSGGVEAVCSWARCRTAIGVVFTAGAGATRPIGSCARSSGRRARVGWRRGGVSTGRCRVGRRIVCAFQWASGPCRVASRWCVHGPVLRNPPDRERDPAGAEPASGRIYRSVPHSPPDRKPDRPSRRDPDTSTDVTPAAPKPCAGTARAVVSEPPVPSPTAPAGAPRARPAARSPAAATPRERSAAPRRPRRRTPAGCRSAR</sequence>
<gene>
    <name evidence="2" type="ORF">SAMN05216188_102774</name>
</gene>
<dbReference type="EMBL" id="FOFR01000002">
    <property type="protein sequence ID" value="SEQ32645.1"/>
    <property type="molecule type" value="Genomic_DNA"/>
</dbReference>
<evidence type="ECO:0000313" key="2">
    <source>
        <dbReference type="EMBL" id="SEQ32645.1"/>
    </source>
</evidence>
<evidence type="ECO:0000256" key="1">
    <source>
        <dbReference type="SAM" id="MobiDB-lite"/>
    </source>
</evidence>
<proteinExistence type="predicted"/>
<organism evidence="2 3">
    <name type="scientific">Lentzea xinjiangensis</name>
    <dbReference type="NCBI Taxonomy" id="402600"/>
    <lineage>
        <taxon>Bacteria</taxon>
        <taxon>Bacillati</taxon>
        <taxon>Actinomycetota</taxon>
        <taxon>Actinomycetes</taxon>
        <taxon>Pseudonocardiales</taxon>
        <taxon>Pseudonocardiaceae</taxon>
        <taxon>Lentzea</taxon>
    </lineage>
</organism>
<accession>A0A1H9F401</accession>
<evidence type="ECO:0000313" key="3">
    <source>
        <dbReference type="Proteomes" id="UP000199352"/>
    </source>
</evidence>
<feature type="compositionally biased region" description="Low complexity" evidence="1">
    <location>
        <begin position="227"/>
        <end position="245"/>
    </location>
</feature>
<feature type="region of interest" description="Disordered" evidence="1">
    <location>
        <begin position="152"/>
        <end position="268"/>
    </location>
</feature>
<feature type="compositionally biased region" description="Basic and acidic residues" evidence="1">
    <location>
        <begin position="182"/>
        <end position="196"/>
    </location>
</feature>
<name>A0A1H9F401_9PSEU</name>
<dbReference type="Proteomes" id="UP000199352">
    <property type="component" value="Unassembled WGS sequence"/>
</dbReference>
<protein>
    <submittedName>
        <fullName evidence="2">Uncharacterized protein</fullName>
    </submittedName>
</protein>
<dbReference type="STRING" id="402600.SAMN05216188_102774"/>
<keyword evidence="3" id="KW-1185">Reference proteome</keyword>
<reference evidence="3" key="1">
    <citation type="submission" date="2016-10" db="EMBL/GenBank/DDBJ databases">
        <authorList>
            <person name="Varghese N."/>
            <person name="Submissions S."/>
        </authorList>
    </citation>
    <scope>NUCLEOTIDE SEQUENCE [LARGE SCALE GENOMIC DNA]</scope>
    <source>
        <strain evidence="3">CGMCC 4.3525</strain>
    </source>
</reference>
<dbReference type="AlphaFoldDB" id="A0A1H9F401"/>